<accession>A0ABX9LQN7</accession>
<dbReference type="Pfam" id="PF03235">
    <property type="entry name" value="GmrSD_N"/>
    <property type="match status" value="1"/>
</dbReference>
<keyword evidence="4" id="KW-1185">Reference proteome</keyword>
<dbReference type="Pfam" id="PF07510">
    <property type="entry name" value="GmrSD_C"/>
    <property type="match status" value="1"/>
</dbReference>
<sequence length="634" mass="72620">MGATSCCDYMQCVAFRDVSVSPRSAASVKPSSLPVGELLEKRSPFRVPRYQRPYAWDTERIDEFIDDILNLLDSGESDHFFGSMVAIQITDHSQASTLAHEVVDGQQRLTTFYLLIARIVKTARTLQHEALDAGDERLAIRLDIFAEETSNKYLFYERYDVEEGRKTLEPRLRLSKEDDPKFRALLSDTPLNSSPRASHKLLQDAYDQIYDKLICKLLGESTEVSEKFKELQRLRESILWDTFIIHIVSEERQSGYRLFSVLNDRGKRLAVADLLRSHTLEQLDGYPKLQEDASRRWDEILAEGSPIADEFLVDYLPSMTGGRQSPERLFGALKRELFNLSPTNQAEAALVATRTQALADEFQKFQLIEKGQWPYLALERDPNVSDWQRARLKRLVVTLKHKLSLPLLLAARMCVGEREFAELVHLLEKFAFRYKNICDGHATAASKHYYSMAKKLRQAAASSDSTSTWTELRTGLRQLINERAPDDKFKAQLVEKLRYDHSSQRGNIREFFTTLDDYWSWLQMGAQGSPKYSSGSVIDIEQATIEHIYPQHASPGDKNPHLEERKHRLGNLSYWDPRDNVTAGNKSFSEKQSLFKLSKSSCTQALASLPVWDLGQYKSRLETLLQDACKVFVI</sequence>
<dbReference type="PANTHER" id="PTHR35149:SF1">
    <property type="entry name" value="DUF5655 DOMAIN-CONTAINING PROTEIN"/>
    <property type="match status" value="1"/>
</dbReference>
<comment type="caution">
    <text evidence="3">The sequence shown here is derived from an EMBL/GenBank/DDBJ whole genome shotgun (WGS) entry which is preliminary data.</text>
</comment>
<feature type="domain" description="GmrSD restriction endonucleases N-terminal" evidence="1">
    <location>
        <begin position="36"/>
        <end position="279"/>
    </location>
</feature>
<evidence type="ECO:0000313" key="3">
    <source>
        <dbReference type="EMBL" id="RGA06197.1"/>
    </source>
</evidence>
<dbReference type="InterPro" id="IPR004919">
    <property type="entry name" value="GmrSD_N"/>
</dbReference>
<evidence type="ECO:0000313" key="4">
    <source>
        <dbReference type="Proteomes" id="UP000262538"/>
    </source>
</evidence>
<feature type="domain" description="GmrSD restriction endonucleases C-terminal" evidence="2">
    <location>
        <begin position="486"/>
        <end position="625"/>
    </location>
</feature>
<dbReference type="EMBL" id="QFZU02000022">
    <property type="protein sequence ID" value="RGA06197.1"/>
    <property type="molecule type" value="Genomic_DNA"/>
</dbReference>
<dbReference type="PANTHER" id="PTHR35149">
    <property type="entry name" value="SLL5132 PROTEIN"/>
    <property type="match status" value="1"/>
</dbReference>
<dbReference type="InterPro" id="IPR011089">
    <property type="entry name" value="GmrSD_C"/>
</dbReference>
<gene>
    <name evidence="3" type="ORF">DI270_004455</name>
</gene>
<name>A0ABX9LQN7_9ACTN</name>
<proteinExistence type="predicted"/>
<reference evidence="3 4" key="1">
    <citation type="submission" date="2018-08" db="EMBL/GenBank/DDBJ databases">
        <title>Microbispora. triticiradicis sp. nov., a novel actinomycete isolated from the root of wheat (Triticum aestivum L.)).</title>
        <authorList>
            <person name="Han C."/>
        </authorList>
    </citation>
    <scope>NUCLEOTIDE SEQUENCE [LARGE SCALE GENOMIC DNA]</scope>
    <source>
        <strain evidence="3 4">NEAU-HRDPA2-9</strain>
    </source>
</reference>
<protein>
    <submittedName>
        <fullName evidence="3">DUF262 domain-containing protein</fullName>
    </submittedName>
</protein>
<evidence type="ECO:0000259" key="2">
    <source>
        <dbReference type="Pfam" id="PF07510"/>
    </source>
</evidence>
<dbReference type="Proteomes" id="UP000262538">
    <property type="component" value="Unassembled WGS sequence"/>
</dbReference>
<organism evidence="3 4">
    <name type="scientific">Microbispora triticiradicis</name>
    <dbReference type="NCBI Taxonomy" id="2200763"/>
    <lineage>
        <taxon>Bacteria</taxon>
        <taxon>Bacillati</taxon>
        <taxon>Actinomycetota</taxon>
        <taxon>Actinomycetes</taxon>
        <taxon>Streptosporangiales</taxon>
        <taxon>Streptosporangiaceae</taxon>
        <taxon>Microbispora</taxon>
    </lineage>
</organism>
<evidence type="ECO:0000259" key="1">
    <source>
        <dbReference type="Pfam" id="PF03235"/>
    </source>
</evidence>